<dbReference type="PANTHER" id="PTHR23041:SF78">
    <property type="entry name" value="E3 UBIQUITIN-PROTEIN LIGASE RNF4"/>
    <property type="match status" value="1"/>
</dbReference>
<feature type="domain" description="RING-type" evidence="4">
    <location>
        <begin position="234"/>
        <end position="278"/>
    </location>
</feature>
<evidence type="ECO:0000259" key="4">
    <source>
        <dbReference type="PROSITE" id="PS50089"/>
    </source>
</evidence>
<keyword evidence="2" id="KW-0863">Zinc-finger</keyword>
<dbReference type="InterPro" id="IPR013083">
    <property type="entry name" value="Znf_RING/FYVE/PHD"/>
</dbReference>
<dbReference type="InterPro" id="IPR027370">
    <property type="entry name" value="Znf-RING_euk"/>
</dbReference>
<dbReference type="PROSITE" id="PS00518">
    <property type="entry name" value="ZF_RING_1"/>
    <property type="match status" value="1"/>
</dbReference>
<evidence type="ECO:0000256" key="1">
    <source>
        <dbReference type="ARBA" id="ARBA00022723"/>
    </source>
</evidence>
<dbReference type="SMART" id="SM00184">
    <property type="entry name" value="RING"/>
    <property type="match status" value="1"/>
</dbReference>
<proteinExistence type="predicted"/>
<dbReference type="PANTHER" id="PTHR23041">
    <property type="entry name" value="RING FINGER DOMAIN-CONTAINING"/>
    <property type="match status" value="1"/>
</dbReference>
<dbReference type="EMBL" id="MN739958">
    <property type="protein sequence ID" value="QHT80012.1"/>
    <property type="molecule type" value="Genomic_DNA"/>
</dbReference>
<dbReference type="InterPro" id="IPR047134">
    <property type="entry name" value="RNF4"/>
</dbReference>
<sequence length="290" mass="33953">MAEIIDLTGDTPVVIHPIGPIAPKRQRAPTRCGYCKNLGHNVRSCNDPEIMNSVRQLRQMVNRFPPFQTIIDWLQTIDVNRLRIMLSKYSYTSYTKHSKKMCVDIFSVVIADQYHMEEHRNLLSAQEALHRGNVLIWTHNVENIPQLYRNYCAQFIISETNPEPTEAECAMLCNIIYTRNIPTHLQYHTVKRFYNFIVYRYAEYLRAAPANHETNEIKYIITRKHTEELTQIECPICMETKQTPNILTTTCGHQFCWDCMYTVLNKRTSQRCVCPLCRSPVYKLVQNTIS</sequence>
<dbReference type="InterPro" id="IPR001841">
    <property type="entry name" value="Znf_RING"/>
</dbReference>
<name>A0A6C0HHF5_9ZZZZ</name>
<dbReference type="Pfam" id="PF13445">
    <property type="entry name" value="zf-RING_UBOX"/>
    <property type="match status" value="1"/>
</dbReference>
<dbReference type="GO" id="GO:0008270">
    <property type="term" value="F:zinc ion binding"/>
    <property type="evidence" value="ECO:0007669"/>
    <property type="project" value="UniProtKB-KW"/>
</dbReference>
<dbReference type="Gene3D" id="3.30.40.10">
    <property type="entry name" value="Zinc/RING finger domain, C3HC4 (zinc finger)"/>
    <property type="match status" value="1"/>
</dbReference>
<evidence type="ECO:0000256" key="2">
    <source>
        <dbReference type="ARBA" id="ARBA00022771"/>
    </source>
</evidence>
<keyword evidence="3" id="KW-0862">Zinc</keyword>
<evidence type="ECO:0000256" key="3">
    <source>
        <dbReference type="ARBA" id="ARBA00022833"/>
    </source>
</evidence>
<dbReference type="SUPFAM" id="SSF57850">
    <property type="entry name" value="RING/U-box"/>
    <property type="match status" value="1"/>
</dbReference>
<evidence type="ECO:0000313" key="5">
    <source>
        <dbReference type="EMBL" id="QHT80012.1"/>
    </source>
</evidence>
<dbReference type="AlphaFoldDB" id="A0A6C0HHF5"/>
<reference evidence="5" key="1">
    <citation type="journal article" date="2020" name="Nature">
        <title>Giant virus diversity and host interactions through global metagenomics.</title>
        <authorList>
            <person name="Schulz F."/>
            <person name="Roux S."/>
            <person name="Paez-Espino D."/>
            <person name="Jungbluth S."/>
            <person name="Walsh D.A."/>
            <person name="Denef V.J."/>
            <person name="McMahon K.D."/>
            <person name="Konstantinidis K.T."/>
            <person name="Eloe-Fadrosh E.A."/>
            <person name="Kyrpides N.C."/>
            <person name="Woyke T."/>
        </authorList>
    </citation>
    <scope>NUCLEOTIDE SEQUENCE</scope>
    <source>
        <strain evidence="5">GVMAG-M-3300023184-105</strain>
    </source>
</reference>
<dbReference type="PROSITE" id="PS50089">
    <property type="entry name" value="ZF_RING_2"/>
    <property type="match status" value="1"/>
</dbReference>
<protein>
    <recommendedName>
        <fullName evidence="4">RING-type domain-containing protein</fullName>
    </recommendedName>
</protein>
<organism evidence="5">
    <name type="scientific">viral metagenome</name>
    <dbReference type="NCBI Taxonomy" id="1070528"/>
    <lineage>
        <taxon>unclassified sequences</taxon>
        <taxon>metagenomes</taxon>
        <taxon>organismal metagenomes</taxon>
    </lineage>
</organism>
<keyword evidence="1" id="KW-0479">Metal-binding</keyword>
<accession>A0A6C0HHF5</accession>
<dbReference type="InterPro" id="IPR017907">
    <property type="entry name" value="Znf_RING_CS"/>
</dbReference>